<dbReference type="PANTHER" id="PTHR42686:SF1">
    <property type="entry name" value="GH17980P-RELATED"/>
    <property type="match status" value="1"/>
</dbReference>
<feature type="domain" description="NADP-dependent oxidoreductase" evidence="2">
    <location>
        <begin position="25"/>
        <end position="369"/>
    </location>
</feature>
<keyword evidence="4" id="KW-1185">Reference proteome</keyword>
<organism evidence="3 4">
    <name type="scientific">Phialemonium thermophilum</name>
    <dbReference type="NCBI Taxonomy" id="223376"/>
    <lineage>
        <taxon>Eukaryota</taxon>
        <taxon>Fungi</taxon>
        <taxon>Dikarya</taxon>
        <taxon>Ascomycota</taxon>
        <taxon>Pezizomycotina</taxon>
        <taxon>Sordariomycetes</taxon>
        <taxon>Sordariomycetidae</taxon>
        <taxon>Cephalothecales</taxon>
        <taxon>Cephalothecaceae</taxon>
        <taxon>Phialemonium</taxon>
    </lineage>
</organism>
<evidence type="ECO:0000313" key="4">
    <source>
        <dbReference type="Proteomes" id="UP001586593"/>
    </source>
</evidence>
<reference evidence="3 4" key="1">
    <citation type="journal article" date="2024" name="Commun. Biol.">
        <title>Comparative genomic analysis of thermophilic fungi reveals convergent evolutionary adaptations and gene losses.</title>
        <authorList>
            <person name="Steindorff A.S."/>
            <person name="Aguilar-Pontes M.V."/>
            <person name="Robinson A.J."/>
            <person name="Andreopoulos B."/>
            <person name="LaButti K."/>
            <person name="Kuo A."/>
            <person name="Mondo S."/>
            <person name="Riley R."/>
            <person name="Otillar R."/>
            <person name="Haridas S."/>
            <person name="Lipzen A."/>
            <person name="Grimwood J."/>
            <person name="Schmutz J."/>
            <person name="Clum A."/>
            <person name="Reid I.D."/>
            <person name="Moisan M.C."/>
            <person name="Butler G."/>
            <person name="Nguyen T.T.M."/>
            <person name="Dewar K."/>
            <person name="Conant G."/>
            <person name="Drula E."/>
            <person name="Henrissat B."/>
            <person name="Hansel C."/>
            <person name="Singer S."/>
            <person name="Hutchinson M.I."/>
            <person name="de Vries R.P."/>
            <person name="Natvig D.O."/>
            <person name="Powell A.J."/>
            <person name="Tsang A."/>
            <person name="Grigoriev I.V."/>
        </authorList>
    </citation>
    <scope>NUCLEOTIDE SEQUENCE [LARGE SCALE GENOMIC DNA]</scope>
    <source>
        <strain evidence="3 4">ATCC 24622</strain>
    </source>
</reference>
<evidence type="ECO:0000259" key="2">
    <source>
        <dbReference type="Pfam" id="PF00248"/>
    </source>
</evidence>
<dbReference type="InterPro" id="IPR020471">
    <property type="entry name" value="AKR"/>
</dbReference>
<sequence>MTFTKQRTQPFRTANRPALSTVLPPLILGTATFNTQYVSDPLSMPYEGIVRRAIELGVRAFDTSPYYGPSEDLLGRALAAATAPGSPQRLPRSDYFLITKAGRVGPAEFDYSPTHLRYSILRSLRRLHTPYLDLVYVHDVEFLPDDDSVIEAVRTLRHLRDEDHLIRYVGISGFPPERLCALADAVLRATGEPLDAVLSYGHFTVQNRTLGLDELNALRSYRNGNDATYTNRNADRSVLARLKASGVDVVLNASMLGMGLLTTAGIPPDPSEPAAPTPLNAKGAPLARWHPSPPALRLACRDLAALATASGGERLELVAIHWSLSEWSRVAASAGLGVRVDAATTNNATATAGASVMGVTSVAELEETVVEWRAALRRLLRSSAPQAAATNGDVGDDERHDRIIRLVEERMWPALGREWLDYSWDSPGEGFVNQRPPSRWGVVPDDDGIMETYANAKKKARLALEALSSPNERRAGTMVTV</sequence>
<evidence type="ECO:0000256" key="1">
    <source>
        <dbReference type="ARBA" id="ARBA00023002"/>
    </source>
</evidence>
<dbReference type="SUPFAM" id="SSF51430">
    <property type="entry name" value="NAD(P)-linked oxidoreductase"/>
    <property type="match status" value="1"/>
</dbReference>
<comment type="caution">
    <text evidence="3">The sequence shown here is derived from an EMBL/GenBank/DDBJ whole genome shotgun (WGS) entry which is preliminary data.</text>
</comment>
<dbReference type="InterPro" id="IPR036812">
    <property type="entry name" value="NAD(P)_OxRdtase_dom_sf"/>
</dbReference>
<dbReference type="Pfam" id="PF00248">
    <property type="entry name" value="Aldo_ket_red"/>
    <property type="match status" value="1"/>
</dbReference>
<proteinExistence type="predicted"/>
<keyword evidence="1" id="KW-0560">Oxidoreductase</keyword>
<name>A0ABR3XEG1_9PEZI</name>
<gene>
    <name evidence="3" type="ORF">VTK73DRAFT_439</name>
</gene>
<accession>A0ABR3XEG1</accession>
<protein>
    <recommendedName>
        <fullName evidence="2">NADP-dependent oxidoreductase domain-containing protein</fullName>
    </recommendedName>
</protein>
<evidence type="ECO:0000313" key="3">
    <source>
        <dbReference type="EMBL" id="KAL1874356.1"/>
    </source>
</evidence>
<dbReference type="Proteomes" id="UP001586593">
    <property type="component" value="Unassembled WGS sequence"/>
</dbReference>
<dbReference type="InterPro" id="IPR023210">
    <property type="entry name" value="NADP_OxRdtase_dom"/>
</dbReference>
<dbReference type="PANTHER" id="PTHR42686">
    <property type="entry name" value="GH17980P-RELATED"/>
    <property type="match status" value="1"/>
</dbReference>
<dbReference type="Gene3D" id="3.20.20.100">
    <property type="entry name" value="NADP-dependent oxidoreductase domain"/>
    <property type="match status" value="1"/>
</dbReference>
<dbReference type="EMBL" id="JAZHXJ010000108">
    <property type="protein sequence ID" value="KAL1874356.1"/>
    <property type="molecule type" value="Genomic_DNA"/>
</dbReference>